<dbReference type="PANTHER" id="PTHR43122">
    <property type="entry name" value="FERREDOXIN SUBUNIT OF PYRUVATE:FLAVODOXIN OXIDOREDUCTASE-RELATED"/>
    <property type="match status" value="1"/>
</dbReference>
<dbReference type="GO" id="GO:0046872">
    <property type="term" value="F:metal ion binding"/>
    <property type="evidence" value="ECO:0007669"/>
    <property type="project" value="UniProtKB-KW"/>
</dbReference>
<accession>A0A174R0N2</accession>
<dbReference type="InterPro" id="IPR017900">
    <property type="entry name" value="4Fe4S_Fe_S_CS"/>
</dbReference>
<dbReference type="Pfam" id="PF12838">
    <property type="entry name" value="Fer4_7"/>
    <property type="match status" value="1"/>
</dbReference>
<dbReference type="Proteomes" id="UP000095765">
    <property type="component" value="Unassembled WGS sequence"/>
</dbReference>
<evidence type="ECO:0000256" key="3">
    <source>
        <dbReference type="ARBA" id="ARBA00023014"/>
    </source>
</evidence>
<evidence type="ECO:0000259" key="4">
    <source>
        <dbReference type="PROSITE" id="PS51379"/>
    </source>
</evidence>
<reference evidence="5 6" key="1">
    <citation type="submission" date="2015-09" db="EMBL/GenBank/DDBJ databases">
        <authorList>
            <consortium name="Pathogen Informatics"/>
        </authorList>
    </citation>
    <scope>NUCLEOTIDE SEQUENCE [LARGE SCALE GENOMIC DNA]</scope>
    <source>
        <strain evidence="5 6">2789STDY5834939</strain>
    </source>
</reference>
<dbReference type="AlphaFoldDB" id="A0A174R0N2"/>
<dbReference type="InterPro" id="IPR017896">
    <property type="entry name" value="4Fe4S_Fe-S-bd"/>
</dbReference>
<keyword evidence="1" id="KW-0479">Metal-binding</keyword>
<evidence type="ECO:0000256" key="2">
    <source>
        <dbReference type="ARBA" id="ARBA00023004"/>
    </source>
</evidence>
<sequence>MAKMTVNRDTCKGCGLCVQVCPKKIISLDKKALNQKGYHPACVEDMSNCIGCAMCAQMCPDCAITVEK</sequence>
<evidence type="ECO:0000313" key="5">
    <source>
        <dbReference type="EMBL" id="CUP76019.1"/>
    </source>
</evidence>
<dbReference type="PROSITE" id="PS00198">
    <property type="entry name" value="4FE4S_FER_1"/>
    <property type="match status" value="2"/>
</dbReference>
<dbReference type="OrthoDB" id="9804603at2"/>
<feature type="domain" description="4Fe-4S ferredoxin-type" evidence="4">
    <location>
        <begin position="38"/>
        <end position="68"/>
    </location>
</feature>
<protein>
    <submittedName>
        <fullName evidence="5">Ferredoxin III</fullName>
    </submittedName>
</protein>
<evidence type="ECO:0000256" key="1">
    <source>
        <dbReference type="ARBA" id="ARBA00022723"/>
    </source>
</evidence>
<proteinExistence type="predicted"/>
<gene>
    <name evidence="5" type="ORF">ERS852551_01857</name>
</gene>
<name>A0A174R0N2_9FIRM</name>
<dbReference type="Gene3D" id="3.30.70.20">
    <property type="match status" value="1"/>
</dbReference>
<organism evidence="5 6">
    <name type="scientific">Anaerotruncus colihominis</name>
    <dbReference type="NCBI Taxonomy" id="169435"/>
    <lineage>
        <taxon>Bacteria</taxon>
        <taxon>Bacillati</taxon>
        <taxon>Bacillota</taxon>
        <taxon>Clostridia</taxon>
        <taxon>Eubacteriales</taxon>
        <taxon>Oscillospiraceae</taxon>
        <taxon>Anaerotruncus</taxon>
    </lineage>
</organism>
<dbReference type="RefSeq" id="WP_055245106.1">
    <property type="nucleotide sequence ID" value="NZ_CABIWA010000013.1"/>
</dbReference>
<feature type="domain" description="4Fe-4S ferredoxin-type" evidence="4">
    <location>
        <begin position="2"/>
        <end position="31"/>
    </location>
</feature>
<dbReference type="SUPFAM" id="SSF54862">
    <property type="entry name" value="4Fe-4S ferredoxins"/>
    <property type="match status" value="1"/>
</dbReference>
<dbReference type="PANTHER" id="PTHR43122:SF2">
    <property type="entry name" value="FERREDOXIN SUBUNIT OF PYRUVATE:FLAVODOXIN OXIDOREDUCTASE"/>
    <property type="match status" value="1"/>
</dbReference>
<keyword evidence="2" id="KW-0408">Iron</keyword>
<evidence type="ECO:0000313" key="6">
    <source>
        <dbReference type="Proteomes" id="UP000095765"/>
    </source>
</evidence>
<dbReference type="GO" id="GO:0051536">
    <property type="term" value="F:iron-sulfur cluster binding"/>
    <property type="evidence" value="ECO:0007669"/>
    <property type="project" value="UniProtKB-KW"/>
</dbReference>
<dbReference type="PROSITE" id="PS51379">
    <property type="entry name" value="4FE4S_FER_2"/>
    <property type="match status" value="2"/>
</dbReference>
<dbReference type="EMBL" id="CZBE01000011">
    <property type="protein sequence ID" value="CUP76019.1"/>
    <property type="molecule type" value="Genomic_DNA"/>
</dbReference>
<keyword evidence="3" id="KW-0411">Iron-sulfur</keyword>